<dbReference type="Gene3D" id="3.40.50.1820">
    <property type="entry name" value="alpha/beta hydrolase"/>
    <property type="match status" value="1"/>
</dbReference>
<dbReference type="Pfam" id="PF00326">
    <property type="entry name" value="Peptidase_S9"/>
    <property type="match status" value="1"/>
</dbReference>
<evidence type="ECO:0000259" key="7">
    <source>
        <dbReference type="Pfam" id="PF00326"/>
    </source>
</evidence>
<dbReference type="EMBL" id="HBNS01030647">
    <property type="protein sequence ID" value="CAE4624645.1"/>
    <property type="molecule type" value="Transcribed_RNA"/>
</dbReference>
<reference evidence="9" key="1">
    <citation type="submission" date="2021-01" db="EMBL/GenBank/DDBJ databases">
        <authorList>
            <person name="Corre E."/>
            <person name="Pelletier E."/>
            <person name="Niang G."/>
            <person name="Scheremetjew M."/>
            <person name="Finn R."/>
            <person name="Kale V."/>
            <person name="Holt S."/>
            <person name="Cochrane G."/>
            <person name="Meng A."/>
            <person name="Brown T."/>
            <person name="Cohen L."/>
        </authorList>
    </citation>
    <scope>NUCLEOTIDE SEQUENCE</scope>
    <source>
        <strain evidence="9">GSO104</strain>
    </source>
</reference>
<protein>
    <recommendedName>
        <fullName evidence="6">Prolyl endopeptidase</fullName>
        <ecNumber evidence="6">3.4.21.-</ecNumber>
    </recommendedName>
</protein>
<feature type="domain" description="Peptidase S9 prolyl oligopeptidase catalytic" evidence="7">
    <location>
        <begin position="354"/>
        <end position="576"/>
    </location>
</feature>
<keyword evidence="4 6" id="KW-0720">Serine protease</keyword>
<evidence type="ECO:0000256" key="4">
    <source>
        <dbReference type="ARBA" id="ARBA00022825"/>
    </source>
</evidence>
<dbReference type="InterPro" id="IPR001375">
    <property type="entry name" value="Peptidase_S9_cat"/>
</dbReference>
<dbReference type="Gene3D" id="2.130.10.120">
    <property type="entry name" value="Prolyl oligopeptidase, N-terminal domain"/>
    <property type="match status" value="1"/>
</dbReference>
<gene>
    <name evidence="9" type="ORF">DBRI00130_LOCUS24059</name>
</gene>
<evidence type="ECO:0000256" key="2">
    <source>
        <dbReference type="ARBA" id="ARBA00022670"/>
    </source>
</evidence>
<dbReference type="SUPFAM" id="SSF50993">
    <property type="entry name" value="Peptidase/esterase 'gauge' domain"/>
    <property type="match status" value="1"/>
</dbReference>
<evidence type="ECO:0000256" key="3">
    <source>
        <dbReference type="ARBA" id="ARBA00022801"/>
    </source>
</evidence>
<dbReference type="InterPro" id="IPR002470">
    <property type="entry name" value="Peptidase_S9A"/>
</dbReference>
<sequence length="581" mass="66036">MAYSVDFTGDEIYDIYIQDLSTGKMVDSLKGVESDGSIEWGDDDNTIYYIKMDDLHRPYQVYCHSLNSEEEEEEDELLFEEEDELFWVSLEKSQDSNYLFIHSSSAETSEVHYVHLKNPEEKLQCVAQRRLKVLYDVEHRNGSWFIVTNVNQTVNKRFMMCEALPNCQDLWQDVSDEKEILFNGGEVRAIDTITPFVHHAVITGREGGLPRVWIVSFDDNDDDNSVKKFVQLTFDEEAHDVDLGPNHLYDTTTLILSYSSLVTPLSSLLVDMNHPVTTSKEGEGKNKFVMKQKVVPNYNPDLYTCERTTVQSRDGQTLIPVSLVYKKDIIENNTKHHPTHVTGYGSYGMSEEASFDYTRLPLLNRGVIYVIAHVRGGGEMGRQWYEEPNGAKYKCKMNTFNDFVDVARWLISSRNITTSELLSCEGRSAGGLLIGASVNQDPSLWKVAILGVPFVDVLCTMVDSTIPLTVGEWEEWGNPNEEYFFEYMKGYSPMNNVRGGGAYPSMLLTGGLHDPRVQYWEPAKFAAELRHKQDQSTSGPVCLKIDMTAGHFSASDRYKYLKELAFDYAFLLGQLGVVDSK</sequence>
<evidence type="ECO:0000256" key="1">
    <source>
        <dbReference type="ARBA" id="ARBA00005228"/>
    </source>
</evidence>
<evidence type="ECO:0000259" key="8">
    <source>
        <dbReference type="Pfam" id="PF02897"/>
    </source>
</evidence>
<dbReference type="PANTHER" id="PTHR11757">
    <property type="entry name" value="PROTEASE FAMILY S9A OLIGOPEPTIDASE"/>
    <property type="match status" value="1"/>
</dbReference>
<dbReference type="EC" id="3.4.21.-" evidence="6"/>
<keyword evidence="2 6" id="KW-0645">Protease</keyword>
<dbReference type="InterPro" id="IPR023302">
    <property type="entry name" value="Pept_S9A_N"/>
</dbReference>
<evidence type="ECO:0000256" key="6">
    <source>
        <dbReference type="RuleBase" id="RU368024"/>
    </source>
</evidence>
<feature type="domain" description="Peptidase S9A N-terminal" evidence="8">
    <location>
        <begin position="1"/>
        <end position="273"/>
    </location>
</feature>
<organism evidence="9">
    <name type="scientific">Ditylum brightwellii</name>
    <dbReference type="NCBI Taxonomy" id="49249"/>
    <lineage>
        <taxon>Eukaryota</taxon>
        <taxon>Sar</taxon>
        <taxon>Stramenopiles</taxon>
        <taxon>Ochrophyta</taxon>
        <taxon>Bacillariophyta</taxon>
        <taxon>Mediophyceae</taxon>
        <taxon>Lithodesmiophycidae</taxon>
        <taxon>Lithodesmiales</taxon>
        <taxon>Lithodesmiaceae</taxon>
        <taxon>Ditylum</taxon>
    </lineage>
</organism>
<dbReference type="Pfam" id="PF02897">
    <property type="entry name" value="Peptidase_S9_N"/>
    <property type="match status" value="1"/>
</dbReference>
<comment type="similarity">
    <text evidence="1 6">Belongs to the peptidase S9A family.</text>
</comment>
<evidence type="ECO:0000256" key="5">
    <source>
        <dbReference type="ARBA" id="ARBA00045448"/>
    </source>
</evidence>
<dbReference type="AlphaFoldDB" id="A0A7S4RTJ9"/>
<proteinExistence type="inferred from homology"/>
<dbReference type="GO" id="GO:0004252">
    <property type="term" value="F:serine-type endopeptidase activity"/>
    <property type="evidence" value="ECO:0007669"/>
    <property type="project" value="UniProtKB-UniRule"/>
</dbReference>
<accession>A0A7S4RTJ9</accession>
<dbReference type="InterPro" id="IPR051543">
    <property type="entry name" value="Serine_Peptidase_S9A"/>
</dbReference>
<keyword evidence="3 6" id="KW-0378">Hydrolase</keyword>
<dbReference type="InterPro" id="IPR029058">
    <property type="entry name" value="AB_hydrolase_fold"/>
</dbReference>
<name>A0A7S4RTJ9_9STRA</name>
<evidence type="ECO:0000313" key="9">
    <source>
        <dbReference type="EMBL" id="CAE4624645.1"/>
    </source>
</evidence>
<comment type="function">
    <text evidence="5">Serine peptidase whose precise substrate specificity remains unclear. Does not cleave peptides after a arginine or lysine residue. Regulates trans-Golgi network morphology and sorting by regulating the membrane binding of the AP-1 complex. May play a role in the regulation of synaptic vesicle exocytosis.</text>
</comment>
<dbReference type="GO" id="GO:0006508">
    <property type="term" value="P:proteolysis"/>
    <property type="evidence" value="ECO:0007669"/>
    <property type="project" value="UniProtKB-KW"/>
</dbReference>
<dbReference type="PRINTS" id="PR00862">
    <property type="entry name" value="PROLIGOPTASE"/>
</dbReference>
<dbReference type="PANTHER" id="PTHR11757:SF19">
    <property type="entry name" value="PROLYL ENDOPEPTIDASE-LIKE"/>
    <property type="match status" value="1"/>
</dbReference>
<dbReference type="SUPFAM" id="SSF53474">
    <property type="entry name" value="alpha/beta-Hydrolases"/>
    <property type="match status" value="1"/>
</dbReference>